<dbReference type="InterPro" id="IPR008278">
    <property type="entry name" value="4-PPantetheinyl_Trfase_dom"/>
</dbReference>
<protein>
    <recommendedName>
        <fullName evidence="3">L-aminoadipate-semialdehyde dehydrogenase-phosphopantetheinyl transferase</fullName>
        <ecNumber evidence="2">2.7.8.7</ecNumber>
    </recommendedName>
    <alternativeName>
        <fullName evidence="5">4'-phosphopantetheinyl transferase</fullName>
    </alternativeName>
    <alternativeName>
        <fullName evidence="6">Alpha-aminoadipic semialdehyde dehydrogenase-phosphopantetheinyl transferase</fullName>
    </alternativeName>
</protein>
<evidence type="ECO:0000256" key="3">
    <source>
        <dbReference type="ARBA" id="ARBA00016301"/>
    </source>
</evidence>
<organism evidence="11 12">
    <name type="scientific">Vespula maculifrons</name>
    <name type="common">Eastern yellow jacket</name>
    <name type="synonym">Wasp</name>
    <dbReference type="NCBI Taxonomy" id="7453"/>
    <lineage>
        <taxon>Eukaryota</taxon>
        <taxon>Metazoa</taxon>
        <taxon>Ecdysozoa</taxon>
        <taxon>Arthropoda</taxon>
        <taxon>Hexapoda</taxon>
        <taxon>Insecta</taxon>
        <taxon>Pterygota</taxon>
        <taxon>Neoptera</taxon>
        <taxon>Endopterygota</taxon>
        <taxon>Hymenoptera</taxon>
        <taxon>Apocrita</taxon>
        <taxon>Aculeata</taxon>
        <taxon>Vespoidea</taxon>
        <taxon>Vespidae</taxon>
        <taxon>Vespinae</taxon>
        <taxon>Vespula</taxon>
    </lineage>
</organism>
<dbReference type="GO" id="GO:0008897">
    <property type="term" value="F:holo-[acyl-carrier-protein] synthase activity"/>
    <property type="evidence" value="ECO:0007669"/>
    <property type="project" value="UniProtKB-EC"/>
</dbReference>
<comment type="catalytic activity">
    <reaction evidence="8">
        <text>apo-[ACP] + acetyl-CoA = acetyl-[ACP] + adenosine 3',5'-bisphosphate + H(+)</text>
        <dbReference type="Rhea" id="RHEA:46564"/>
        <dbReference type="Rhea" id="RHEA-COMP:9621"/>
        <dbReference type="Rhea" id="RHEA-COMP:9690"/>
        <dbReference type="ChEBI" id="CHEBI:15378"/>
        <dbReference type="ChEBI" id="CHEBI:29999"/>
        <dbReference type="ChEBI" id="CHEBI:57288"/>
        <dbReference type="ChEBI" id="CHEBI:58343"/>
        <dbReference type="ChEBI" id="CHEBI:78446"/>
    </reaction>
    <physiologicalReaction direction="left-to-right" evidence="8">
        <dbReference type="Rhea" id="RHEA:46565"/>
    </physiologicalReaction>
</comment>
<dbReference type="PANTHER" id="PTHR12215:SF10">
    <property type="entry name" value="L-AMINOADIPATE-SEMIALDEHYDE DEHYDROGENASE-PHOSPHOPANTETHEINYL TRANSFERASE"/>
    <property type="match status" value="1"/>
</dbReference>
<sequence>MKRYNINVDKMSQSVRWAFNWKEWSPNEKEFSHAISCVQLEEKERLDRFVFRKDVRASLIGRLLMRKFVNEYTHIPYDKIVFTRDNNNKPILKNSAINISFNVSHQGYYSVLAGEVRDVLLGVDIMKLEYTGGKQLSEFFRIMNRNFSSSEWEEIRGSTTCMEVEQISMFCRHWALKESFVKALGIGIVTDLRTIDFKTNSKLVPNKLVCDTVLYQKGNKQNWLFEESLLDSEHCVAVALQENGIAPKSQNKMFELLDYNKLLVNAIPMHSEDEQYVKKYFSKNEKP</sequence>
<dbReference type="Pfam" id="PF22624">
    <property type="entry name" value="AASDHPPT_N"/>
    <property type="match status" value="1"/>
</dbReference>
<keyword evidence="12" id="KW-1185">Reference proteome</keyword>
<dbReference type="PANTHER" id="PTHR12215">
    <property type="entry name" value="PHOSPHOPANTETHEINE TRANSFERASE"/>
    <property type="match status" value="1"/>
</dbReference>
<evidence type="ECO:0000256" key="5">
    <source>
        <dbReference type="ARBA" id="ARBA00030484"/>
    </source>
</evidence>
<dbReference type="Gene3D" id="3.90.470.20">
    <property type="entry name" value="4'-phosphopantetheinyl transferase domain"/>
    <property type="match status" value="2"/>
</dbReference>
<evidence type="ECO:0000259" key="9">
    <source>
        <dbReference type="Pfam" id="PF01648"/>
    </source>
</evidence>
<dbReference type="AlphaFoldDB" id="A0ABD2CMZ4"/>
<dbReference type="Pfam" id="PF01648">
    <property type="entry name" value="ACPS"/>
    <property type="match status" value="1"/>
</dbReference>
<comment type="catalytic activity">
    <reaction evidence="7">
        <text>apo-[ACP] + CoA = holo-[ACP] + adenosine 3',5'-bisphosphate + H(+)</text>
        <dbReference type="Rhea" id="RHEA:12068"/>
        <dbReference type="Rhea" id="RHEA-COMP:9685"/>
        <dbReference type="Rhea" id="RHEA-COMP:9690"/>
        <dbReference type="ChEBI" id="CHEBI:15378"/>
        <dbReference type="ChEBI" id="CHEBI:29999"/>
        <dbReference type="ChEBI" id="CHEBI:57287"/>
        <dbReference type="ChEBI" id="CHEBI:58343"/>
        <dbReference type="ChEBI" id="CHEBI:64479"/>
        <dbReference type="EC" id="2.7.8.7"/>
    </reaction>
    <physiologicalReaction direction="left-to-right" evidence="7">
        <dbReference type="Rhea" id="RHEA:12069"/>
    </physiologicalReaction>
</comment>
<dbReference type="EC" id="2.7.8.7" evidence="2"/>
<evidence type="ECO:0000259" key="10">
    <source>
        <dbReference type="Pfam" id="PF22624"/>
    </source>
</evidence>
<name>A0ABD2CMZ4_VESMC</name>
<proteinExistence type="inferred from homology"/>
<keyword evidence="4" id="KW-0808">Transferase</keyword>
<evidence type="ECO:0000256" key="4">
    <source>
        <dbReference type="ARBA" id="ARBA00022679"/>
    </source>
</evidence>
<evidence type="ECO:0000256" key="2">
    <source>
        <dbReference type="ARBA" id="ARBA00013172"/>
    </source>
</evidence>
<feature type="domain" description="4'-phosphopantetheinyl transferase N-terminal" evidence="10">
    <location>
        <begin position="22"/>
        <end position="116"/>
    </location>
</feature>
<accession>A0ABD2CMZ4</accession>
<comment type="similarity">
    <text evidence="1">Belongs to the P-Pant transferase superfamily. AcpS family.</text>
</comment>
<evidence type="ECO:0000256" key="8">
    <source>
        <dbReference type="ARBA" id="ARBA00048794"/>
    </source>
</evidence>
<evidence type="ECO:0000256" key="6">
    <source>
        <dbReference type="ARBA" id="ARBA00033443"/>
    </source>
</evidence>
<evidence type="ECO:0000256" key="1">
    <source>
        <dbReference type="ARBA" id="ARBA00006195"/>
    </source>
</evidence>
<evidence type="ECO:0000256" key="7">
    <source>
        <dbReference type="ARBA" id="ARBA00048641"/>
    </source>
</evidence>
<dbReference type="InterPro" id="IPR050559">
    <property type="entry name" value="P-Pant_transferase_sf"/>
</dbReference>
<evidence type="ECO:0000313" key="12">
    <source>
        <dbReference type="Proteomes" id="UP001607303"/>
    </source>
</evidence>
<dbReference type="FunFam" id="3.90.470.20:FF:000003">
    <property type="entry name" value="L-aminoadipate-semialdehyde dehydrogenase-phosphopantetheinyl transferase"/>
    <property type="match status" value="1"/>
</dbReference>
<dbReference type="InterPro" id="IPR037143">
    <property type="entry name" value="4-PPantetheinyl_Trfase_dom_sf"/>
</dbReference>
<dbReference type="SUPFAM" id="SSF56214">
    <property type="entry name" value="4'-phosphopantetheinyl transferase"/>
    <property type="match status" value="2"/>
</dbReference>
<dbReference type="InterPro" id="IPR055066">
    <property type="entry name" value="AASDHPPT_N"/>
</dbReference>
<dbReference type="Proteomes" id="UP001607303">
    <property type="component" value="Unassembled WGS sequence"/>
</dbReference>
<dbReference type="EMBL" id="JAYRBN010000037">
    <property type="protein sequence ID" value="KAL2746452.1"/>
    <property type="molecule type" value="Genomic_DNA"/>
</dbReference>
<reference evidence="11 12" key="1">
    <citation type="journal article" date="2024" name="Ann. Entomol. Soc. Am.">
        <title>Genomic analyses of the southern and eastern yellowjacket wasps (Hymenoptera: Vespidae) reveal evolutionary signatures of social life.</title>
        <authorList>
            <person name="Catto M.A."/>
            <person name="Caine P.B."/>
            <person name="Orr S.E."/>
            <person name="Hunt B.G."/>
            <person name="Goodisman M.A.D."/>
        </authorList>
    </citation>
    <scope>NUCLEOTIDE SEQUENCE [LARGE SCALE GENOMIC DNA]</scope>
    <source>
        <strain evidence="11">232</strain>
        <tissue evidence="11">Head and thorax</tissue>
    </source>
</reference>
<comment type="caution">
    <text evidence="11">The sequence shown here is derived from an EMBL/GenBank/DDBJ whole genome shotgun (WGS) entry which is preliminary data.</text>
</comment>
<feature type="domain" description="4'-phosphopantetheinyl transferase" evidence="9">
    <location>
        <begin position="121"/>
        <end position="239"/>
    </location>
</feature>
<evidence type="ECO:0000313" key="11">
    <source>
        <dbReference type="EMBL" id="KAL2746452.1"/>
    </source>
</evidence>
<gene>
    <name evidence="11" type="ORF">V1477_004822</name>
</gene>